<evidence type="ECO:0000256" key="1">
    <source>
        <dbReference type="SAM" id="MobiDB-lite"/>
    </source>
</evidence>
<feature type="transmembrane region" description="Helical" evidence="2">
    <location>
        <begin position="838"/>
        <end position="857"/>
    </location>
</feature>
<feature type="transmembrane region" description="Helical" evidence="2">
    <location>
        <begin position="253"/>
        <end position="277"/>
    </location>
</feature>
<dbReference type="EMBL" id="JAPYKO010000001">
    <property type="protein sequence ID" value="MEI9400785.1"/>
    <property type="molecule type" value="Genomic_DNA"/>
</dbReference>
<feature type="transmembrane region" description="Helical" evidence="2">
    <location>
        <begin position="52"/>
        <end position="72"/>
    </location>
</feature>
<sequence>MELSPVGFIVCGAVLLTAIYYRAPLIVGLVASLAFGSTALMTLSSLGGSSPLIYTFFGGLMLTGVAARRRIWQDLGDVFGKIRAIWVLSGLMFYAVAGAWLFPRLFAGQTSAFVQSKTRHGVVIEASLEPVSSNISQTGYFILGGLVVIALCILLLNKNRMDEIRRGFFIWCVLHVAMGMLDVVGKLAGTGDLLQVIRSASYAMLTDQVQAGFFRIAGAYSEASAFGGVSLACLSFCYVYWRKTGSRLARWLSGVLLVLLLLCTSSTAYVGLAVLSVPVAFSLARSFLAGRVTADEILIVTLLTAGVCAVMAIILYNERILDPVIELIDSTVINKGSTDSGHERAYWNIKSLQSFADTSGLGVGFGSSRASSWPIAVVSQLGLVGSLMMATLLAVVIRGLGGLRSYVDGETEAVVSSVQACALAGMVAASISSGTADPGIVFFIALAVVAATRVRARRNRHAFARQSYGYQNSPELIDDSAASRRATTSGQGPSASNWEDPIDREFIGLSDITGFLRLYARSITGCLAVGILAAGFYVVTTDRIYIASTQILIEPNLSKLLQQQSGEVNPSLDRAQIESRIALMRSEKTATMVIDDLNLRDDATFNRPQSLTLSERFDQFGAFLLQTLGFRTGEDAVASKGNRKPAPDGADSTTSEVAEFQRSRRTMQAFQSGLDMRRVGGSYAIEISFKSRDPELSARIANATANALVLEQLGTKGAVAHEDGVWLDQRLRELRSQMNNATRIAQAFRARHDYSVARPASVALAEGNRTDTRNAGAETQERTLQELDLTADIYRKMYRNFLQAHTSSLNQETFPIADLRVITPASRPLSASYPRRELVVAFGALLGMMVGMGVAFIRNMFDRTIRSPRQVREELGLECVGELPPFGRKRHIGPMEEVTSAPYSPFSHSLRRVKTAIGLAVSDRPMKWLGITSTADGDDKCLAAINLASLYSMCGQRVLLVDADVAHPELTKLLLAGSPAASERAAGLVAPNIVAVPNRQFDMFLCSSSDANALLVPETVRTVLEGLESYDIVIIVFPSFTSGSKLAASSVLNGVILVARWGRTSTDVLKELVRSMHASRAPIAGVLITGAPTRSRKHLAAYGLPSASRLFLRLPLLLHESAMRLGTPFVRIRVNP</sequence>
<dbReference type="InterPro" id="IPR027417">
    <property type="entry name" value="P-loop_NTPase"/>
</dbReference>
<accession>A0ABU8K5Q6</accession>
<reference evidence="4 5" key="1">
    <citation type="submission" date="2022-12" db="EMBL/GenBank/DDBJ databases">
        <authorList>
            <person name="Muema E."/>
        </authorList>
    </citation>
    <scope>NUCLEOTIDE SEQUENCE [LARGE SCALE GENOMIC DNA]</scope>
    <source>
        <strain evidence="5">1330</strain>
    </source>
</reference>
<feature type="transmembrane region" description="Helical" evidence="2">
    <location>
        <begin position="375"/>
        <end position="397"/>
    </location>
</feature>
<evidence type="ECO:0000256" key="2">
    <source>
        <dbReference type="SAM" id="Phobius"/>
    </source>
</evidence>
<dbReference type="RefSeq" id="WP_337091090.1">
    <property type="nucleotide sequence ID" value="NZ_JAPYKO010000001.1"/>
</dbReference>
<dbReference type="PANTHER" id="PTHR32309:SF13">
    <property type="entry name" value="FERRIC ENTEROBACTIN TRANSPORT PROTEIN FEPE"/>
    <property type="match status" value="1"/>
</dbReference>
<dbReference type="Pfam" id="PF13807">
    <property type="entry name" value="GNVR"/>
    <property type="match status" value="1"/>
</dbReference>
<evidence type="ECO:0000313" key="4">
    <source>
        <dbReference type="EMBL" id="MEI9400785.1"/>
    </source>
</evidence>
<dbReference type="InterPro" id="IPR032807">
    <property type="entry name" value="GNVR"/>
</dbReference>
<feature type="transmembrane region" description="Helical" evidence="2">
    <location>
        <begin position="223"/>
        <end position="241"/>
    </location>
</feature>
<dbReference type="InterPro" id="IPR050445">
    <property type="entry name" value="Bact_polysacc_biosynth/exp"/>
</dbReference>
<dbReference type="Gene3D" id="3.40.50.300">
    <property type="entry name" value="P-loop containing nucleotide triphosphate hydrolases"/>
    <property type="match status" value="1"/>
</dbReference>
<feature type="region of interest" description="Disordered" evidence="1">
    <location>
        <begin position="636"/>
        <end position="660"/>
    </location>
</feature>
<dbReference type="PANTHER" id="PTHR32309">
    <property type="entry name" value="TYROSINE-PROTEIN KINASE"/>
    <property type="match status" value="1"/>
</dbReference>
<keyword evidence="2" id="KW-0812">Transmembrane</keyword>
<feature type="transmembrane region" description="Helical" evidence="2">
    <location>
        <begin position="84"/>
        <end position="102"/>
    </location>
</feature>
<feature type="transmembrane region" description="Helical" evidence="2">
    <location>
        <begin position="168"/>
        <end position="188"/>
    </location>
</feature>
<dbReference type="SUPFAM" id="SSF52540">
    <property type="entry name" value="P-loop containing nucleoside triphosphate hydrolases"/>
    <property type="match status" value="1"/>
</dbReference>
<evidence type="ECO:0000259" key="3">
    <source>
        <dbReference type="Pfam" id="PF13807"/>
    </source>
</evidence>
<gene>
    <name evidence="4" type="ORF">O7A05_01000</name>
</gene>
<feature type="domain" description="Tyrosine-protein kinase G-rich" evidence="3">
    <location>
        <begin position="779"/>
        <end position="860"/>
    </location>
</feature>
<name>A0ABU8K5Q6_9HYPH</name>
<organism evidence="4 5">
    <name type="scientific">Mesorhizobium argentiipisi</name>
    <dbReference type="NCBI Taxonomy" id="3015175"/>
    <lineage>
        <taxon>Bacteria</taxon>
        <taxon>Pseudomonadati</taxon>
        <taxon>Pseudomonadota</taxon>
        <taxon>Alphaproteobacteria</taxon>
        <taxon>Hyphomicrobiales</taxon>
        <taxon>Phyllobacteriaceae</taxon>
        <taxon>Mesorhizobium</taxon>
    </lineage>
</organism>
<keyword evidence="5" id="KW-1185">Reference proteome</keyword>
<feature type="transmembrane region" description="Helical" evidence="2">
    <location>
        <begin position="297"/>
        <end position="316"/>
    </location>
</feature>
<evidence type="ECO:0000313" key="5">
    <source>
        <dbReference type="Proteomes" id="UP001366503"/>
    </source>
</evidence>
<feature type="transmembrane region" description="Helical" evidence="2">
    <location>
        <begin position="439"/>
        <end position="456"/>
    </location>
</feature>
<keyword evidence="2" id="KW-0472">Membrane</keyword>
<feature type="transmembrane region" description="Helical" evidence="2">
    <location>
        <begin position="138"/>
        <end position="156"/>
    </location>
</feature>
<protein>
    <recommendedName>
        <fullName evidence="3">Tyrosine-protein kinase G-rich domain-containing protein</fullName>
    </recommendedName>
</protein>
<feature type="transmembrane region" description="Helical" evidence="2">
    <location>
        <begin position="518"/>
        <end position="539"/>
    </location>
</feature>
<dbReference type="Proteomes" id="UP001366503">
    <property type="component" value="Unassembled WGS sequence"/>
</dbReference>
<keyword evidence="2" id="KW-1133">Transmembrane helix</keyword>
<comment type="caution">
    <text evidence="4">The sequence shown here is derived from an EMBL/GenBank/DDBJ whole genome shotgun (WGS) entry which is preliminary data.</text>
</comment>
<proteinExistence type="predicted"/>